<dbReference type="PANTHER" id="PTHR38011:SF7">
    <property type="entry name" value="2,5-DIAMINO-6-RIBOSYLAMINO-4(3H)-PYRIMIDINONE 5'-PHOSPHATE REDUCTASE"/>
    <property type="match status" value="1"/>
</dbReference>
<comment type="caution">
    <text evidence="5">The sequence shown here is derived from an EMBL/GenBank/DDBJ whole genome shotgun (WGS) entry which is preliminary data.</text>
</comment>
<dbReference type="PANTHER" id="PTHR38011">
    <property type="entry name" value="DIHYDROFOLATE REDUCTASE FAMILY PROTEIN (AFU_ORTHOLOGUE AFUA_8G06820)"/>
    <property type="match status" value="1"/>
</dbReference>
<accession>A0A4R0JZY5</accession>
<dbReference type="GO" id="GO:0008703">
    <property type="term" value="F:5-amino-6-(5-phosphoribosylamino)uracil reductase activity"/>
    <property type="evidence" value="ECO:0007669"/>
    <property type="project" value="InterPro"/>
</dbReference>
<proteinExistence type="predicted"/>
<organism evidence="5 6">
    <name type="scientific">Kribbella pittospori</name>
    <dbReference type="NCBI Taxonomy" id="722689"/>
    <lineage>
        <taxon>Bacteria</taxon>
        <taxon>Bacillati</taxon>
        <taxon>Actinomycetota</taxon>
        <taxon>Actinomycetes</taxon>
        <taxon>Propionibacteriales</taxon>
        <taxon>Kribbellaceae</taxon>
        <taxon>Kribbella</taxon>
    </lineage>
</organism>
<evidence type="ECO:0000313" key="6">
    <source>
        <dbReference type="Proteomes" id="UP000291144"/>
    </source>
</evidence>
<dbReference type="InterPro" id="IPR024072">
    <property type="entry name" value="DHFR-like_dom_sf"/>
</dbReference>
<evidence type="ECO:0000256" key="3">
    <source>
        <dbReference type="ARBA" id="ARBA00023002"/>
    </source>
</evidence>
<keyword evidence="6" id="KW-1185">Reference proteome</keyword>
<reference evidence="5 6" key="1">
    <citation type="submission" date="2019-02" db="EMBL/GenBank/DDBJ databases">
        <title>Kribbella capetownensis sp. nov. and Kribbella speibonae sp. nov., isolated from soil.</title>
        <authorList>
            <person name="Curtis S.M."/>
            <person name="Norton I."/>
            <person name="Everest G.J."/>
            <person name="Meyers P.R."/>
        </authorList>
    </citation>
    <scope>NUCLEOTIDE SEQUENCE [LARGE SCALE GENOMIC DNA]</scope>
    <source>
        <strain evidence="5 6">NRRL B-24813</strain>
    </source>
</reference>
<dbReference type="Pfam" id="PF01872">
    <property type="entry name" value="RibD_C"/>
    <property type="match status" value="1"/>
</dbReference>
<protein>
    <submittedName>
        <fullName evidence="5">Deaminase</fullName>
    </submittedName>
</protein>
<name>A0A4R0JZY5_9ACTN</name>
<dbReference type="InterPro" id="IPR002734">
    <property type="entry name" value="RibDG_C"/>
</dbReference>
<dbReference type="InterPro" id="IPR050765">
    <property type="entry name" value="Riboflavin_Biosynth_HTPR"/>
</dbReference>
<evidence type="ECO:0000256" key="1">
    <source>
        <dbReference type="ARBA" id="ARBA00005104"/>
    </source>
</evidence>
<comment type="pathway">
    <text evidence="1">Cofactor biosynthesis; riboflavin biosynthesis.</text>
</comment>
<dbReference type="AlphaFoldDB" id="A0A4R0JZY5"/>
<sequence length="229" mass="24662">MTERPYVLLSVAASVDGYIDDNTGERLLLSNDEDFDRVDEVRAGVDAILVGANTIRRDNPRLLVRSDERRKRRLDAGQTESPVKVTISASGDVDPASKFFSTGDVDKIVYVPTAAVDKATAAVGGVSNVVDAGQEVNLGVLLDDLARRGVKRLMIEGGGTIHTQFLAADLADEIHLVVAPFFVGDSKAPRFVSDAAFPQNPANRMQLADVRQIGDVVLLRYLPRGSTDA</sequence>
<dbReference type="Gene3D" id="3.40.430.10">
    <property type="entry name" value="Dihydrofolate Reductase, subunit A"/>
    <property type="match status" value="1"/>
</dbReference>
<keyword evidence="3" id="KW-0560">Oxidoreductase</keyword>
<evidence type="ECO:0000259" key="4">
    <source>
        <dbReference type="Pfam" id="PF01872"/>
    </source>
</evidence>
<dbReference type="Proteomes" id="UP000291144">
    <property type="component" value="Unassembled WGS sequence"/>
</dbReference>
<dbReference type="RefSeq" id="WP_131366613.1">
    <property type="nucleotide sequence ID" value="NZ_SJKB01000029.1"/>
</dbReference>
<gene>
    <name evidence="5" type="ORF">E0H73_42900</name>
</gene>
<evidence type="ECO:0000313" key="5">
    <source>
        <dbReference type="EMBL" id="TCC48035.1"/>
    </source>
</evidence>
<dbReference type="OrthoDB" id="9800865at2"/>
<keyword evidence="2" id="KW-0521">NADP</keyword>
<dbReference type="GO" id="GO:0009231">
    <property type="term" value="P:riboflavin biosynthetic process"/>
    <property type="evidence" value="ECO:0007669"/>
    <property type="project" value="InterPro"/>
</dbReference>
<dbReference type="EMBL" id="SJKB01000029">
    <property type="protein sequence ID" value="TCC48035.1"/>
    <property type="molecule type" value="Genomic_DNA"/>
</dbReference>
<evidence type="ECO:0000256" key="2">
    <source>
        <dbReference type="ARBA" id="ARBA00022857"/>
    </source>
</evidence>
<feature type="domain" description="Bacterial bifunctional deaminase-reductase C-terminal" evidence="4">
    <location>
        <begin position="5"/>
        <end position="218"/>
    </location>
</feature>
<dbReference type="SUPFAM" id="SSF53597">
    <property type="entry name" value="Dihydrofolate reductase-like"/>
    <property type="match status" value="1"/>
</dbReference>